<evidence type="ECO:0000313" key="2">
    <source>
        <dbReference type="EMBL" id="GMR58022.1"/>
    </source>
</evidence>
<feature type="non-terminal residue" evidence="2">
    <location>
        <position position="1"/>
    </location>
</feature>
<reference evidence="3" key="1">
    <citation type="submission" date="2022-10" db="EMBL/GenBank/DDBJ databases">
        <title>Genome assembly of Pristionchus species.</title>
        <authorList>
            <person name="Yoshida K."/>
            <person name="Sommer R.J."/>
        </authorList>
    </citation>
    <scope>NUCLEOTIDE SEQUENCE [LARGE SCALE GENOMIC DNA]</scope>
    <source>
        <strain evidence="3">RS5460</strain>
    </source>
</reference>
<evidence type="ECO:0000256" key="1">
    <source>
        <dbReference type="SAM" id="MobiDB-lite"/>
    </source>
</evidence>
<dbReference type="EMBL" id="BTRK01000006">
    <property type="protein sequence ID" value="GMR58022.1"/>
    <property type="molecule type" value="Genomic_DNA"/>
</dbReference>
<dbReference type="AlphaFoldDB" id="A0AAN5D8L8"/>
<evidence type="ECO:0000313" key="3">
    <source>
        <dbReference type="Proteomes" id="UP001328107"/>
    </source>
</evidence>
<accession>A0AAN5D8L8</accession>
<comment type="caution">
    <text evidence="2">The sequence shown here is derived from an EMBL/GenBank/DDBJ whole genome shotgun (WGS) entry which is preliminary data.</text>
</comment>
<keyword evidence="3" id="KW-1185">Reference proteome</keyword>
<protein>
    <submittedName>
        <fullName evidence="2">Uncharacterized protein</fullName>
    </submittedName>
</protein>
<organism evidence="2 3">
    <name type="scientific">Pristionchus mayeri</name>
    <dbReference type="NCBI Taxonomy" id="1317129"/>
    <lineage>
        <taxon>Eukaryota</taxon>
        <taxon>Metazoa</taxon>
        <taxon>Ecdysozoa</taxon>
        <taxon>Nematoda</taxon>
        <taxon>Chromadorea</taxon>
        <taxon>Rhabditida</taxon>
        <taxon>Rhabditina</taxon>
        <taxon>Diplogasteromorpha</taxon>
        <taxon>Diplogasteroidea</taxon>
        <taxon>Neodiplogasteridae</taxon>
        <taxon>Pristionchus</taxon>
    </lineage>
</organism>
<sequence length="125" mass="14823">PLRLRFSSITPPPSSARIKSVLDDRQDYCTVPAARTRRRPRCRTTNQRRKDRFEIKEVVQLERAARNARQEMVRLARHALSGQDQARRRSSFQRTQQRRDVQLPLSSGEPFRVQLWPFVEDPIDR</sequence>
<feature type="region of interest" description="Disordered" evidence="1">
    <location>
        <begin position="78"/>
        <end position="105"/>
    </location>
</feature>
<name>A0AAN5D8L8_9BILA</name>
<proteinExistence type="predicted"/>
<dbReference type="Proteomes" id="UP001328107">
    <property type="component" value="Unassembled WGS sequence"/>
</dbReference>
<gene>
    <name evidence="2" type="ORF">PMAYCL1PPCAC_28217</name>
</gene>